<organism evidence="1 2">
    <name type="scientific">Gossypium australe</name>
    <dbReference type="NCBI Taxonomy" id="47621"/>
    <lineage>
        <taxon>Eukaryota</taxon>
        <taxon>Viridiplantae</taxon>
        <taxon>Streptophyta</taxon>
        <taxon>Embryophyta</taxon>
        <taxon>Tracheophyta</taxon>
        <taxon>Spermatophyta</taxon>
        <taxon>Magnoliopsida</taxon>
        <taxon>eudicotyledons</taxon>
        <taxon>Gunneridae</taxon>
        <taxon>Pentapetalae</taxon>
        <taxon>rosids</taxon>
        <taxon>malvids</taxon>
        <taxon>Malvales</taxon>
        <taxon>Malvaceae</taxon>
        <taxon>Malvoideae</taxon>
        <taxon>Gossypium</taxon>
    </lineage>
</organism>
<dbReference type="OrthoDB" id="998444at2759"/>
<name>A0A5B6W925_9ROSI</name>
<dbReference type="Proteomes" id="UP000325315">
    <property type="component" value="Unassembled WGS sequence"/>
</dbReference>
<sequence>MNKFWWSNNKSAKGIHWTLLAKTSLASFSQPNCLLPKVLKARYYPFIDILSAKFGSYPSFICSAQDLIAEGIIWHINSGACANMWNDPWLPGPRNSRLSVQNINPSWTTMNQLIDADTNTWNKELISRIVDDDQANRIFSISLSGSRSVDLLVWKYEATGEYSVKSVYRVLVTEQL</sequence>
<reference evidence="2" key="1">
    <citation type="journal article" date="2019" name="Plant Biotechnol. J.">
        <title>Genome sequencing of the Australian wild diploid species Gossypium australe highlights disease resistance and delayed gland morphogenesis.</title>
        <authorList>
            <person name="Cai Y."/>
            <person name="Cai X."/>
            <person name="Wang Q."/>
            <person name="Wang P."/>
            <person name="Zhang Y."/>
            <person name="Cai C."/>
            <person name="Xu Y."/>
            <person name="Wang K."/>
            <person name="Zhou Z."/>
            <person name="Wang C."/>
            <person name="Geng S."/>
            <person name="Li B."/>
            <person name="Dong Q."/>
            <person name="Hou Y."/>
            <person name="Wang H."/>
            <person name="Ai P."/>
            <person name="Liu Z."/>
            <person name="Yi F."/>
            <person name="Sun M."/>
            <person name="An G."/>
            <person name="Cheng J."/>
            <person name="Zhang Y."/>
            <person name="Shi Q."/>
            <person name="Xie Y."/>
            <person name="Shi X."/>
            <person name="Chang Y."/>
            <person name="Huang F."/>
            <person name="Chen Y."/>
            <person name="Hong S."/>
            <person name="Mi L."/>
            <person name="Sun Q."/>
            <person name="Zhang L."/>
            <person name="Zhou B."/>
            <person name="Peng R."/>
            <person name="Zhang X."/>
            <person name="Liu F."/>
        </authorList>
    </citation>
    <scope>NUCLEOTIDE SEQUENCE [LARGE SCALE GENOMIC DNA]</scope>
    <source>
        <strain evidence="2">cv. PA1801</strain>
    </source>
</reference>
<dbReference type="GO" id="GO:0016740">
    <property type="term" value="F:transferase activity"/>
    <property type="evidence" value="ECO:0007669"/>
    <property type="project" value="UniProtKB-KW"/>
</dbReference>
<gene>
    <name evidence="1" type="ORF">EPI10_011254</name>
</gene>
<dbReference type="EMBL" id="SMMG02000004">
    <property type="protein sequence ID" value="KAA3477362.1"/>
    <property type="molecule type" value="Genomic_DNA"/>
</dbReference>
<keyword evidence="1" id="KW-0808">Transferase</keyword>
<protein>
    <submittedName>
        <fullName evidence="1">Polynucleotidyl transferase, Ribonuclease H fold</fullName>
    </submittedName>
</protein>
<evidence type="ECO:0000313" key="1">
    <source>
        <dbReference type="EMBL" id="KAA3477362.1"/>
    </source>
</evidence>
<accession>A0A5B6W925</accession>
<keyword evidence="2" id="KW-1185">Reference proteome</keyword>
<evidence type="ECO:0000313" key="2">
    <source>
        <dbReference type="Proteomes" id="UP000325315"/>
    </source>
</evidence>
<dbReference type="AlphaFoldDB" id="A0A5B6W925"/>
<comment type="caution">
    <text evidence="1">The sequence shown here is derived from an EMBL/GenBank/DDBJ whole genome shotgun (WGS) entry which is preliminary data.</text>
</comment>
<proteinExistence type="predicted"/>